<dbReference type="EMBL" id="RWGY01000029">
    <property type="protein sequence ID" value="TVU17082.1"/>
    <property type="molecule type" value="Genomic_DNA"/>
</dbReference>
<keyword evidence="3" id="KW-1185">Reference proteome</keyword>
<reference evidence="2 3" key="1">
    <citation type="journal article" date="2019" name="Sci. Rep.">
        <title>A high-quality genome of Eragrostis curvula grass provides insights into Poaceae evolution and supports new strategies to enhance forage quality.</title>
        <authorList>
            <person name="Carballo J."/>
            <person name="Santos B.A.C.M."/>
            <person name="Zappacosta D."/>
            <person name="Garbus I."/>
            <person name="Selva J.P."/>
            <person name="Gallo C.A."/>
            <person name="Diaz A."/>
            <person name="Albertini E."/>
            <person name="Caccamo M."/>
            <person name="Echenique V."/>
        </authorList>
    </citation>
    <scope>NUCLEOTIDE SEQUENCE [LARGE SCALE GENOMIC DNA]</scope>
    <source>
        <strain evidence="3">cv. Victoria</strain>
        <tissue evidence="2">Leaf</tissue>
    </source>
</reference>
<dbReference type="PANTHER" id="PTHR33673:SF40">
    <property type="entry name" value="OS05G0196700 PROTEIN"/>
    <property type="match status" value="1"/>
</dbReference>
<dbReference type="PANTHER" id="PTHR33673">
    <property type="entry name" value="SUPPRESSOR SRP40-LIKE PROTEIN"/>
    <property type="match status" value="1"/>
</dbReference>
<comment type="caution">
    <text evidence="2">The sequence shown here is derived from an EMBL/GenBank/DDBJ whole genome shotgun (WGS) entry which is preliminary data.</text>
</comment>
<sequence>MAPPDQGSGALRRQTSCTCTCSGYEPPPPQHERRRLSSAASFSSPAASPAPSSASTDSSSYHPAPSHKSSSCESIPFAADDSSELGKLSSSVSSASSSSYESFLHIDPDCLDFDEPGASTTRVAPAAQAMYDPKRLPSAMFRTKSTNPAEWSVTSNDSLFSIQLSSCTSSGRYGDVIFYDAARFPSSIAGTDSTGGLCLREDCARCNGTTAVRKAVRFAATDCVSYADTKRSAAGFPTAANATAEVPAAASTTKTPEEAAGWCQFACCWPSLPTLWWPRSCAWNCHCCGCWC</sequence>
<protein>
    <submittedName>
        <fullName evidence="2">Uncharacterized protein</fullName>
    </submittedName>
</protein>
<accession>A0A5J9U087</accession>
<dbReference type="Gramene" id="TVU17082">
    <property type="protein sequence ID" value="TVU17082"/>
    <property type="gene ID" value="EJB05_33095"/>
</dbReference>
<dbReference type="AlphaFoldDB" id="A0A5J9U087"/>
<evidence type="ECO:0000313" key="2">
    <source>
        <dbReference type="EMBL" id="TVU17082.1"/>
    </source>
</evidence>
<dbReference type="OrthoDB" id="676141at2759"/>
<name>A0A5J9U087_9POAL</name>
<proteinExistence type="predicted"/>
<organism evidence="2 3">
    <name type="scientific">Eragrostis curvula</name>
    <name type="common">weeping love grass</name>
    <dbReference type="NCBI Taxonomy" id="38414"/>
    <lineage>
        <taxon>Eukaryota</taxon>
        <taxon>Viridiplantae</taxon>
        <taxon>Streptophyta</taxon>
        <taxon>Embryophyta</taxon>
        <taxon>Tracheophyta</taxon>
        <taxon>Spermatophyta</taxon>
        <taxon>Magnoliopsida</taxon>
        <taxon>Liliopsida</taxon>
        <taxon>Poales</taxon>
        <taxon>Poaceae</taxon>
        <taxon>PACMAD clade</taxon>
        <taxon>Chloridoideae</taxon>
        <taxon>Eragrostideae</taxon>
        <taxon>Eragrostidinae</taxon>
        <taxon>Eragrostis</taxon>
    </lineage>
</organism>
<dbReference type="Proteomes" id="UP000324897">
    <property type="component" value="Chromosome 7"/>
</dbReference>
<evidence type="ECO:0000313" key="3">
    <source>
        <dbReference type="Proteomes" id="UP000324897"/>
    </source>
</evidence>
<evidence type="ECO:0000256" key="1">
    <source>
        <dbReference type="SAM" id="MobiDB-lite"/>
    </source>
</evidence>
<feature type="region of interest" description="Disordered" evidence="1">
    <location>
        <begin position="1"/>
        <end position="75"/>
    </location>
</feature>
<feature type="compositionally biased region" description="Low complexity" evidence="1">
    <location>
        <begin position="37"/>
        <end position="64"/>
    </location>
</feature>
<gene>
    <name evidence="2" type="ORF">EJB05_33095</name>
</gene>